<proteinExistence type="predicted"/>
<evidence type="ECO:0000256" key="1">
    <source>
        <dbReference type="SAM" id="Phobius"/>
    </source>
</evidence>
<accession>A0A7Z0BVA4</accession>
<gene>
    <name evidence="2" type="ORF">FHS75_002395</name>
</gene>
<dbReference type="Pfam" id="PF11821">
    <property type="entry name" value="ActD"/>
    <property type="match status" value="1"/>
</dbReference>
<feature type="transmembrane region" description="Helical" evidence="1">
    <location>
        <begin position="91"/>
        <end position="114"/>
    </location>
</feature>
<keyword evidence="1" id="KW-0472">Membrane</keyword>
<dbReference type="Proteomes" id="UP000522081">
    <property type="component" value="Unassembled WGS sequence"/>
</dbReference>
<dbReference type="AlphaFoldDB" id="A0A7Z0BVA4"/>
<comment type="caution">
    <text evidence="2">The sequence shown here is derived from an EMBL/GenBank/DDBJ whole genome shotgun (WGS) entry which is preliminary data.</text>
</comment>
<evidence type="ECO:0008006" key="4">
    <source>
        <dbReference type="Google" id="ProtNLM"/>
    </source>
</evidence>
<dbReference type="EMBL" id="JACBZF010000004">
    <property type="protein sequence ID" value="NYH96063.1"/>
    <property type="molecule type" value="Genomic_DNA"/>
</dbReference>
<keyword evidence="3" id="KW-1185">Reference proteome</keyword>
<name>A0A7Z0BVA4_9SPHN</name>
<dbReference type="RefSeq" id="WP_179407911.1">
    <property type="nucleotide sequence ID" value="NZ_BMGF01000004.1"/>
</dbReference>
<sequence>MSVLIVACLADEDAACDLYADLREGHRAEIHSQVPLRNAKPPAETRPVRLGHIAAVVAVIAVAAGLAIQYYTGRLAYPQDIGGRPVNWFTYLFVSIALAMMWTAIASTVAFLRYSGLPDLRARLFSSEMSDVLGNSGILVTVETEVDEADRLQRELAARDGVLRVEVLRGED</sequence>
<keyword evidence="1" id="KW-1133">Transmembrane helix</keyword>
<dbReference type="InterPro" id="IPR021776">
    <property type="entry name" value="ActD"/>
</dbReference>
<protein>
    <recommendedName>
        <fullName evidence="4">DUF3341 domain-containing protein</fullName>
    </recommendedName>
</protein>
<evidence type="ECO:0000313" key="2">
    <source>
        <dbReference type="EMBL" id="NYH96063.1"/>
    </source>
</evidence>
<organism evidence="2 3">
    <name type="scientific">Novosphingobium marinum</name>
    <dbReference type="NCBI Taxonomy" id="1514948"/>
    <lineage>
        <taxon>Bacteria</taxon>
        <taxon>Pseudomonadati</taxon>
        <taxon>Pseudomonadota</taxon>
        <taxon>Alphaproteobacteria</taxon>
        <taxon>Sphingomonadales</taxon>
        <taxon>Sphingomonadaceae</taxon>
        <taxon>Novosphingobium</taxon>
    </lineage>
</organism>
<feature type="transmembrane region" description="Helical" evidence="1">
    <location>
        <begin position="50"/>
        <end position="71"/>
    </location>
</feature>
<keyword evidence="1" id="KW-0812">Transmembrane</keyword>
<evidence type="ECO:0000313" key="3">
    <source>
        <dbReference type="Proteomes" id="UP000522081"/>
    </source>
</evidence>
<reference evidence="2 3" key="1">
    <citation type="submission" date="2020-07" db="EMBL/GenBank/DDBJ databases">
        <title>Genomic Encyclopedia of Type Strains, Phase IV (KMG-IV): sequencing the most valuable type-strain genomes for metagenomic binning, comparative biology and taxonomic classification.</title>
        <authorList>
            <person name="Goeker M."/>
        </authorList>
    </citation>
    <scope>NUCLEOTIDE SEQUENCE [LARGE SCALE GENOMIC DNA]</scope>
    <source>
        <strain evidence="2 3">DSM 29043</strain>
    </source>
</reference>